<evidence type="ECO:0000256" key="10">
    <source>
        <dbReference type="ARBA" id="ARBA00029569"/>
    </source>
</evidence>
<comment type="subunit">
    <text evidence="13">Component of the mitochondrial ribosome large subunit (39S) which comprises a 16S rRNA and about 50 distinct proteins.</text>
</comment>
<dbReference type="PANTHER" id="PTHR11071">
    <property type="entry name" value="PEPTIDYL-PROLYL CIS-TRANS ISOMERASE"/>
    <property type="match status" value="1"/>
</dbReference>
<dbReference type="AlphaFoldDB" id="A0A1B0GLX0"/>
<dbReference type="GO" id="GO:0005840">
    <property type="term" value="C:ribosome"/>
    <property type="evidence" value="ECO:0007669"/>
    <property type="project" value="UniProtKB-KW"/>
</dbReference>
<evidence type="ECO:0000256" key="9">
    <source>
        <dbReference type="ARBA" id="ARBA00023274"/>
    </source>
</evidence>
<dbReference type="EMBL" id="AJVK01009166">
    <property type="status" value="NOT_ANNOTATED_CDS"/>
    <property type="molecule type" value="Genomic_DNA"/>
</dbReference>
<dbReference type="InterPro" id="IPR043141">
    <property type="entry name" value="Ribosomal_uL10-like_sf"/>
</dbReference>
<dbReference type="Gene3D" id="3.30.70.1730">
    <property type="match status" value="1"/>
</dbReference>
<evidence type="ECO:0000256" key="7">
    <source>
        <dbReference type="ARBA" id="ARBA00023110"/>
    </source>
</evidence>
<dbReference type="FunFam" id="2.40.100.10:FF:000019">
    <property type="entry name" value="Peptidyl-prolyl cis-trans isomerase"/>
    <property type="match status" value="1"/>
</dbReference>
<evidence type="ECO:0000256" key="3">
    <source>
        <dbReference type="ARBA" id="ARBA00008889"/>
    </source>
</evidence>
<dbReference type="PROSITE" id="PS50072">
    <property type="entry name" value="CSA_PPIASE_2"/>
    <property type="match status" value="1"/>
</dbReference>
<dbReference type="Pfam" id="PF00160">
    <property type="entry name" value="Pro_isomerase"/>
    <property type="match status" value="1"/>
</dbReference>
<dbReference type="GO" id="GO:0005737">
    <property type="term" value="C:cytoplasm"/>
    <property type="evidence" value="ECO:0007669"/>
    <property type="project" value="TreeGrafter"/>
</dbReference>
<evidence type="ECO:0000256" key="5">
    <source>
        <dbReference type="ARBA" id="ARBA00022729"/>
    </source>
</evidence>
<dbReference type="Proteomes" id="UP000092462">
    <property type="component" value="Unassembled WGS sequence"/>
</dbReference>
<evidence type="ECO:0000256" key="6">
    <source>
        <dbReference type="ARBA" id="ARBA00022980"/>
    </source>
</evidence>
<evidence type="ECO:0000259" key="16">
    <source>
        <dbReference type="PROSITE" id="PS50072"/>
    </source>
</evidence>
<dbReference type="InterPro" id="IPR029000">
    <property type="entry name" value="Cyclophilin-like_dom_sf"/>
</dbReference>
<keyword evidence="9" id="KW-0687">Ribonucleoprotein</keyword>
<dbReference type="VEuPathDB" id="VectorBase:PPAPM1_003490"/>
<keyword evidence="6" id="KW-0689">Ribosomal protein</keyword>
<evidence type="ECO:0000256" key="8">
    <source>
        <dbReference type="ARBA" id="ARBA00023235"/>
    </source>
</evidence>
<accession>A0A1B0GLX0</accession>
<protein>
    <recommendedName>
        <fullName evidence="11">Large ribosomal subunit protein uL10m</fullName>
        <ecNumber evidence="4">5.2.1.8</ecNumber>
    </recommendedName>
    <alternativeName>
        <fullName evidence="12">39S ribosomal protein L10, mitochondrial</fullName>
    </alternativeName>
    <alternativeName>
        <fullName evidence="15">Peptidyl-prolyl cis-trans isomerase, rhodopsin-specific isozyme</fullName>
    </alternativeName>
    <alternativeName>
        <fullName evidence="10">Rotamase</fullName>
    </alternativeName>
</protein>
<dbReference type="FunFam" id="3.30.70.1730:FF:000012">
    <property type="entry name" value="Mitochondrial Ribosomal Protein, Large"/>
    <property type="match status" value="1"/>
</dbReference>
<sequence>KKNLLKSYFQVNSETYKVTSQIFLDIVHDEKDLGRIVIGLFGENSPKTVRNFRKICLKGINGKSYNGTKFHRVIKKFMIQGGDIVNGNGQGSVSIYGETFDDENLTLMHSGPGFLGMANRGPNTNGCQFYITTIATPWLNGKHTIFGKVVEGQGIVHKIEQMKTNSDDVPVKPVKIKKCGSIHLKETYTISDDPYDLAAWIKASGVPLGMTFAILSFFHWVIRQLNLFLEAQTPLVLARRFRGKINIQRPRKPHYTRALVEAVTQPIYEKPLLSLEACKKKKAKSEETEINPYSEIIAKEILNWFNHSRCTAIYHLNSVNAEDWFNAKVLFHRLNMHLKAYPKQAITLALSGSKYEEILPVFDARCALVFSPDGQPSKLMKISKKIPQIILIGAIAEDRILNRNQFVEYAALPSIDIVRAQLVSVLQSAAGDLVGNMEGHQTNIVRMLETYAKKPEE</sequence>
<comment type="similarity">
    <text evidence="3">Belongs to the universal ribosomal protein uL10 family.</text>
</comment>
<keyword evidence="5" id="KW-0732">Signal</keyword>
<dbReference type="SUPFAM" id="SSF50891">
    <property type="entry name" value="Cyclophilin-like"/>
    <property type="match status" value="1"/>
</dbReference>
<dbReference type="EC" id="5.2.1.8" evidence="4"/>
<evidence type="ECO:0000256" key="4">
    <source>
        <dbReference type="ARBA" id="ARBA00013194"/>
    </source>
</evidence>
<dbReference type="PANTHER" id="PTHR11071:SF478">
    <property type="entry name" value="PEPTIDYL-PROLYL CIS-TRANS ISOMERASE, RHODOPSIN-SPECIFIC ISOZYME"/>
    <property type="match status" value="1"/>
</dbReference>
<dbReference type="EnsemblMetazoa" id="PPAI000129-RA">
    <property type="protein sequence ID" value="PPAI000129-PA"/>
    <property type="gene ID" value="PPAI000129"/>
</dbReference>
<keyword evidence="8" id="KW-0413">Isomerase</keyword>
<comment type="function">
    <text evidence="14">PPIases accelerate the folding of proteins. It catalyzes the cis-trans isomerization of proline imidic peptide bonds in oligopeptides. Acts on the folding of rhodopsin RH1 and RH2 (but not RH3) and is required for visual transduction.</text>
</comment>
<dbReference type="InterPro" id="IPR020892">
    <property type="entry name" value="Cyclophilin-type_PPIase_CS"/>
</dbReference>
<dbReference type="GO" id="GO:0003755">
    <property type="term" value="F:peptidyl-prolyl cis-trans isomerase activity"/>
    <property type="evidence" value="ECO:0007669"/>
    <property type="project" value="UniProtKB-KW"/>
</dbReference>
<dbReference type="GO" id="GO:0006457">
    <property type="term" value="P:protein folding"/>
    <property type="evidence" value="ECO:0007669"/>
    <property type="project" value="InterPro"/>
</dbReference>
<proteinExistence type="inferred from homology"/>
<dbReference type="VEuPathDB" id="VectorBase:PPAPM1_004364"/>
<dbReference type="SUPFAM" id="SSF160369">
    <property type="entry name" value="Ribosomal protein L10-like"/>
    <property type="match status" value="1"/>
</dbReference>
<comment type="similarity">
    <text evidence="2">Belongs to the cyclophilin-type PPIase family.</text>
</comment>
<dbReference type="PROSITE" id="PS00170">
    <property type="entry name" value="CSA_PPIASE_1"/>
    <property type="match status" value="1"/>
</dbReference>
<keyword evidence="7" id="KW-0697">Rotamase</keyword>
<dbReference type="VEuPathDB" id="VectorBase:PPAI000129"/>
<keyword evidence="18" id="KW-1185">Reference proteome</keyword>
<evidence type="ECO:0000256" key="12">
    <source>
        <dbReference type="ARBA" id="ARBA00035716"/>
    </source>
</evidence>
<dbReference type="InterPro" id="IPR002130">
    <property type="entry name" value="Cyclophilin-type_PPIase_dom"/>
</dbReference>
<evidence type="ECO:0000256" key="15">
    <source>
        <dbReference type="ARBA" id="ARBA00070381"/>
    </source>
</evidence>
<organism evidence="17 18">
    <name type="scientific">Phlebotomus papatasi</name>
    <name type="common">Sandfly</name>
    <dbReference type="NCBI Taxonomy" id="29031"/>
    <lineage>
        <taxon>Eukaryota</taxon>
        <taxon>Metazoa</taxon>
        <taxon>Ecdysozoa</taxon>
        <taxon>Arthropoda</taxon>
        <taxon>Hexapoda</taxon>
        <taxon>Insecta</taxon>
        <taxon>Pterygota</taxon>
        <taxon>Neoptera</taxon>
        <taxon>Endopterygota</taxon>
        <taxon>Diptera</taxon>
        <taxon>Nematocera</taxon>
        <taxon>Psychodoidea</taxon>
        <taxon>Psychodidae</taxon>
        <taxon>Phlebotomus</taxon>
        <taxon>Phlebotomus</taxon>
    </lineage>
</organism>
<dbReference type="Gene3D" id="2.40.100.10">
    <property type="entry name" value="Cyclophilin-like"/>
    <property type="match status" value="1"/>
</dbReference>
<evidence type="ECO:0000256" key="13">
    <source>
        <dbReference type="ARBA" id="ARBA00038782"/>
    </source>
</evidence>
<evidence type="ECO:0000256" key="11">
    <source>
        <dbReference type="ARBA" id="ARBA00035707"/>
    </source>
</evidence>
<dbReference type="GO" id="GO:1990904">
    <property type="term" value="C:ribonucleoprotein complex"/>
    <property type="evidence" value="ECO:0007669"/>
    <property type="project" value="UniProtKB-KW"/>
</dbReference>
<evidence type="ECO:0000256" key="1">
    <source>
        <dbReference type="ARBA" id="ARBA00000971"/>
    </source>
</evidence>
<feature type="domain" description="PPIase cyclophilin-type" evidence="16">
    <location>
        <begin position="23"/>
        <end position="181"/>
    </location>
</feature>
<evidence type="ECO:0000313" key="18">
    <source>
        <dbReference type="Proteomes" id="UP000092462"/>
    </source>
</evidence>
<evidence type="ECO:0000256" key="14">
    <source>
        <dbReference type="ARBA" id="ARBA00056644"/>
    </source>
</evidence>
<dbReference type="GO" id="GO:0016018">
    <property type="term" value="F:cyclosporin A binding"/>
    <property type="evidence" value="ECO:0007669"/>
    <property type="project" value="TreeGrafter"/>
</dbReference>
<evidence type="ECO:0000256" key="2">
    <source>
        <dbReference type="ARBA" id="ARBA00007365"/>
    </source>
</evidence>
<dbReference type="PRINTS" id="PR00153">
    <property type="entry name" value="CSAPPISMRASE"/>
</dbReference>
<evidence type="ECO:0000313" key="17">
    <source>
        <dbReference type="EnsemblMetazoa" id="PPAI000129-PA"/>
    </source>
</evidence>
<name>A0A1B0GLX0_PHLPP</name>
<reference evidence="17" key="1">
    <citation type="submission" date="2022-08" db="UniProtKB">
        <authorList>
            <consortium name="EnsemblMetazoa"/>
        </authorList>
    </citation>
    <scope>IDENTIFICATION</scope>
    <source>
        <strain evidence="17">Israel</strain>
    </source>
</reference>
<comment type="catalytic activity">
    <reaction evidence="1">
        <text>[protein]-peptidylproline (omega=180) = [protein]-peptidylproline (omega=0)</text>
        <dbReference type="Rhea" id="RHEA:16237"/>
        <dbReference type="Rhea" id="RHEA-COMP:10747"/>
        <dbReference type="Rhea" id="RHEA-COMP:10748"/>
        <dbReference type="ChEBI" id="CHEBI:83833"/>
        <dbReference type="ChEBI" id="CHEBI:83834"/>
        <dbReference type="EC" id="5.2.1.8"/>
    </reaction>
</comment>